<evidence type="ECO:0000313" key="11">
    <source>
        <dbReference type="Proteomes" id="UP000289738"/>
    </source>
</evidence>
<dbReference type="SUPFAM" id="SSF52540">
    <property type="entry name" value="P-loop containing nucleoside triphosphate hydrolases"/>
    <property type="match status" value="1"/>
</dbReference>
<evidence type="ECO:0000259" key="6">
    <source>
        <dbReference type="Pfam" id="PF00931"/>
    </source>
</evidence>
<dbReference type="GO" id="GO:0043531">
    <property type="term" value="F:ADP binding"/>
    <property type="evidence" value="ECO:0007669"/>
    <property type="project" value="InterPro"/>
</dbReference>
<feature type="domain" description="R13L1/DRL21-like LRR repeat region" evidence="9">
    <location>
        <begin position="1309"/>
        <end position="1417"/>
    </location>
</feature>
<evidence type="ECO:0000259" key="8">
    <source>
        <dbReference type="Pfam" id="PF23559"/>
    </source>
</evidence>
<dbReference type="InterPro" id="IPR002182">
    <property type="entry name" value="NB-ARC"/>
</dbReference>
<evidence type="ECO:0000256" key="5">
    <source>
        <dbReference type="ARBA" id="ARBA00022840"/>
    </source>
</evidence>
<protein>
    <recommendedName>
        <fullName evidence="12">Disease resistance RPP13-like protein 1</fullName>
    </recommendedName>
</protein>
<evidence type="ECO:0000313" key="10">
    <source>
        <dbReference type="EMBL" id="RYR71513.1"/>
    </source>
</evidence>
<reference evidence="10 11" key="1">
    <citation type="submission" date="2019-01" db="EMBL/GenBank/DDBJ databases">
        <title>Sequencing of cultivated peanut Arachis hypogaea provides insights into genome evolution and oil improvement.</title>
        <authorList>
            <person name="Chen X."/>
        </authorList>
    </citation>
    <scope>NUCLEOTIDE SEQUENCE [LARGE SCALE GENOMIC DNA]</scope>
    <source>
        <strain evidence="11">cv. Fuhuasheng</strain>
        <tissue evidence="10">Leaves</tissue>
    </source>
</reference>
<keyword evidence="2" id="KW-0677">Repeat</keyword>
<dbReference type="Pfam" id="PF23559">
    <property type="entry name" value="WHD_DRP"/>
    <property type="match status" value="1"/>
</dbReference>
<dbReference type="SUPFAM" id="SSF52058">
    <property type="entry name" value="L domain-like"/>
    <property type="match status" value="3"/>
</dbReference>
<dbReference type="Pfam" id="PF00931">
    <property type="entry name" value="NB-ARC"/>
    <property type="match status" value="1"/>
</dbReference>
<evidence type="ECO:0000256" key="3">
    <source>
        <dbReference type="ARBA" id="ARBA00022741"/>
    </source>
</evidence>
<dbReference type="PRINTS" id="PR00364">
    <property type="entry name" value="DISEASERSIST"/>
</dbReference>
<evidence type="ECO:0000259" key="7">
    <source>
        <dbReference type="Pfam" id="PF18052"/>
    </source>
</evidence>
<dbReference type="PANTHER" id="PTHR36766">
    <property type="entry name" value="PLANT BROAD-SPECTRUM MILDEW RESISTANCE PROTEIN RPW8"/>
    <property type="match status" value="1"/>
</dbReference>
<dbReference type="Pfam" id="PF25019">
    <property type="entry name" value="LRR_R13L1-DRL21"/>
    <property type="match status" value="2"/>
</dbReference>
<accession>A0A445E866</accession>
<organism evidence="10 11">
    <name type="scientific">Arachis hypogaea</name>
    <name type="common">Peanut</name>
    <dbReference type="NCBI Taxonomy" id="3818"/>
    <lineage>
        <taxon>Eukaryota</taxon>
        <taxon>Viridiplantae</taxon>
        <taxon>Streptophyta</taxon>
        <taxon>Embryophyta</taxon>
        <taxon>Tracheophyta</taxon>
        <taxon>Spermatophyta</taxon>
        <taxon>Magnoliopsida</taxon>
        <taxon>eudicotyledons</taxon>
        <taxon>Gunneridae</taxon>
        <taxon>Pentapetalae</taxon>
        <taxon>rosids</taxon>
        <taxon>fabids</taxon>
        <taxon>Fabales</taxon>
        <taxon>Fabaceae</taxon>
        <taxon>Papilionoideae</taxon>
        <taxon>50 kb inversion clade</taxon>
        <taxon>dalbergioids sensu lato</taxon>
        <taxon>Dalbergieae</taxon>
        <taxon>Pterocarpus clade</taxon>
        <taxon>Arachis</taxon>
    </lineage>
</organism>
<dbReference type="Gene3D" id="3.40.50.300">
    <property type="entry name" value="P-loop containing nucleotide triphosphate hydrolases"/>
    <property type="match status" value="1"/>
</dbReference>
<dbReference type="Gene3D" id="3.80.10.10">
    <property type="entry name" value="Ribonuclease Inhibitor"/>
    <property type="match status" value="4"/>
</dbReference>
<dbReference type="FunFam" id="3.40.50.300:FF:001091">
    <property type="entry name" value="Probable disease resistance protein At1g61300"/>
    <property type="match status" value="1"/>
</dbReference>
<dbReference type="Gene3D" id="1.20.5.4130">
    <property type="match status" value="1"/>
</dbReference>
<proteinExistence type="predicted"/>
<dbReference type="GO" id="GO:0006952">
    <property type="term" value="P:defense response"/>
    <property type="evidence" value="ECO:0007669"/>
    <property type="project" value="UniProtKB-KW"/>
</dbReference>
<dbReference type="InterPro" id="IPR041118">
    <property type="entry name" value="Rx_N"/>
</dbReference>
<evidence type="ECO:0000259" key="9">
    <source>
        <dbReference type="Pfam" id="PF25019"/>
    </source>
</evidence>
<feature type="domain" description="R13L1/DRL21-like LRR repeat region" evidence="9">
    <location>
        <begin position="694"/>
        <end position="818"/>
    </location>
</feature>
<keyword evidence="11" id="KW-1185">Reference proteome</keyword>
<dbReference type="Proteomes" id="UP000289738">
    <property type="component" value="Chromosome A02"/>
</dbReference>
<feature type="domain" description="NB-ARC" evidence="6">
    <location>
        <begin position="179"/>
        <end position="345"/>
    </location>
</feature>
<dbReference type="InterPro" id="IPR027417">
    <property type="entry name" value="P-loop_NTPase"/>
</dbReference>
<dbReference type="Pfam" id="PF18052">
    <property type="entry name" value="Rx_N"/>
    <property type="match status" value="1"/>
</dbReference>
<dbReference type="PANTHER" id="PTHR36766:SF40">
    <property type="entry name" value="DISEASE RESISTANCE PROTEIN RGA3"/>
    <property type="match status" value="1"/>
</dbReference>
<dbReference type="STRING" id="3818.A0A445E866"/>
<dbReference type="InterPro" id="IPR042197">
    <property type="entry name" value="Apaf_helical"/>
</dbReference>
<dbReference type="InterPro" id="IPR036388">
    <property type="entry name" value="WH-like_DNA-bd_sf"/>
</dbReference>
<name>A0A445E866_ARAHY</name>
<dbReference type="EMBL" id="SDMP01000002">
    <property type="protein sequence ID" value="RYR71513.1"/>
    <property type="molecule type" value="Genomic_DNA"/>
</dbReference>
<dbReference type="InterPro" id="IPR056789">
    <property type="entry name" value="LRR_R13L1-DRL21"/>
</dbReference>
<evidence type="ECO:0008006" key="12">
    <source>
        <dbReference type="Google" id="ProtNLM"/>
    </source>
</evidence>
<evidence type="ECO:0000256" key="1">
    <source>
        <dbReference type="ARBA" id="ARBA00022614"/>
    </source>
</evidence>
<dbReference type="InterPro" id="IPR032675">
    <property type="entry name" value="LRR_dom_sf"/>
</dbReference>
<keyword evidence="3" id="KW-0547">Nucleotide-binding</keyword>
<dbReference type="Gene3D" id="1.10.10.10">
    <property type="entry name" value="Winged helix-like DNA-binding domain superfamily/Winged helix DNA-binding domain"/>
    <property type="match status" value="1"/>
</dbReference>
<evidence type="ECO:0000256" key="2">
    <source>
        <dbReference type="ARBA" id="ARBA00022737"/>
    </source>
</evidence>
<dbReference type="GO" id="GO:0005524">
    <property type="term" value="F:ATP binding"/>
    <property type="evidence" value="ECO:0007669"/>
    <property type="project" value="UniProtKB-KW"/>
</dbReference>
<keyword evidence="5" id="KW-0067">ATP-binding</keyword>
<gene>
    <name evidence="10" type="ORF">Ahy_A02g005765</name>
</gene>
<evidence type="ECO:0000256" key="4">
    <source>
        <dbReference type="ARBA" id="ARBA00022821"/>
    </source>
</evidence>
<dbReference type="GO" id="GO:0051707">
    <property type="term" value="P:response to other organism"/>
    <property type="evidence" value="ECO:0007669"/>
    <property type="project" value="UniProtKB-ARBA"/>
</dbReference>
<feature type="domain" description="Disease resistance N-terminal" evidence="7">
    <location>
        <begin position="14"/>
        <end position="96"/>
    </location>
</feature>
<comment type="caution">
    <text evidence="10">The sequence shown here is derived from an EMBL/GenBank/DDBJ whole genome shotgun (WGS) entry which is preliminary data.</text>
</comment>
<feature type="domain" description="Disease resistance protein winged helix" evidence="8">
    <location>
        <begin position="435"/>
        <end position="502"/>
    </location>
</feature>
<dbReference type="FunFam" id="1.10.10.10:FF:000322">
    <property type="entry name" value="Probable disease resistance protein At1g63360"/>
    <property type="match status" value="1"/>
</dbReference>
<keyword evidence="4" id="KW-0611">Plant defense</keyword>
<dbReference type="Gene3D" id="1.10.8.430">
    <property type="entry name" value="Helical domain of apoptotic protease-activating factors"/>
    <property type="match status" value="1"/>
</dbReference>
<dbReference type="InterPro" id="IPR058922">
    <property type="entry name" value="WHD_DRP"/>
</dbReference>
<keyword evidence="1" id="KW-0433">Leucine-rich repeat</keyword>
<sequence length="1456" mass="166674">MAAKLVGGAYLSSFVDAVLNKLSDVKSTPIATKLADQKFLRRLRACLRAVRPVLDDAEQKQIRDQEVNKWLVDLQDALYLADDLLDELSTKAATATPTQSDPGNSSYHYHYAVDSVVEYSDGDEIRIVESMQDIVDKLESIVEEKDDLGLKQELVEDPKDMSWRIQSSLVESSDIYGRNDDKEAIIKLLLDDTCDDKLSVISIEGIGGIGKTTLAQLVYNDARVKEKFAIKAWVCVATRFDPISVSKAIIEEITSLCNMVNLNSLQTQLKEKLTQKTFLVVLDDVWDNQQNLWDNFLKPFLSGNKGSKILLTTRNKNVDSVVSNTNLHYKLDILSPNDCWSLFLKHSSLSTNSRQYVILEKIGKKIVEKCKGLPLALKTLGGLLCKKKNEEYWETTLKSEIWELPEDKSEIVPALRVSYHYLPSHLKRCFVYCSLYPEDYQFDKDELILLWMAEDLVQPIENYTLENIGCAYFDELVARSFFQSSSKNVSLFVMHDLMHDLATFFAGKFYFSVREFGDRQKICSKTRHLSYMVNPRDPILRLEEAYKGAIHMRTFLDVHFSHQPYGSIKLESDFWLFQLHMRCLRVLSFKSFSIESLPDSIGELIHLHYLDLSYTPILTLPESLCKVYNLQTLKLRYCDKLAMLPSRIQELVNLRHLDIRGTYCLKEMSKGMSKLKHLNLLSDYIVGKHEENGIRELGALDNLHGSLSISKLENVNNSREALEAKMGKKKHVIILDLKWRREGDIVDVETARDILEELQPHRNLKELSIDGYRGGIFPDWLGLSSYSNVTILTLNRCKNCRQVPSLGQLPSLQYLEILGLEGLERIGGEFYNNAESSHQGTPFRSLLSLRFDKMHRWREWHIPDEIDVFPKLENLSIRDCPVLSGDLPAHLPVLEQLSIVGCEKLACSLPRAPKLHQLTVKGSGFYRNAAPHEVLIKETQLAKSALECLSHIQSPCFQDLEIHECRSAISISGDYLPDSLQFLRIWDCSKLTFSEPLQHKSLTQIDVTRCGSLTLLPLGALPNLKKLSISKCLHLVSVPELGFAAPHLEELYMRDCPEMDCFGKECLPPSLTTLWINNCEKLERWITSKGLQSEGLTHLMLHKWNEVKSFPREGCLPSSLQSLQLWSFSNLETLDCKGLHQLSFLQKLTIEYCRKLENITQENLPASISELLIRGECPLRSKLEEMNDPRIQFDTGTIWGLTWWRFLITQIGKFNIHFFSGIAKSMTGTALHSSFMIKHLRLHSTESLFHTSRPTKFSFVEGDYTISKPLKLSNCENLETLPSCMQDLVNLCHLDIRVPSRLKEMPKGKVRNVSNSSEALKAKLGNKKHINSLELKWRQYRDIIDVQTERDMLPDLQPHQNLKELSIENYRGEIFPDWLGFSLSSYGSMTKLSLSRCKNCRQLPSLGQLPALQHLEFFELDEMVKIDCEFYKNNESLQHETPFKALESLAFKKMRG</sequence>